<dbReference type="EMBL" id="LVWI01000001">
    <property type="protein sequence ID" value="OKP91647.1"/>
    <property type="molecule type" value="Genomic_DNA"/>
</dbReference>
<sequence length="126" mass="14951">MMLYIAQRFEKKPEEMDAMKEKRQPVVSRISANTDQVLRLHLEMDFRRLERMYFKQEQIQELKRHANSSQKLISLQQLERLETTTNSCISSMLKRLFEAGYGQELKQRGLVQEYQTTVSVILHSSV</sequence>
<organism evidence="1 2">
    <name type="scientific">Paenibacillus helianthi</name>
    <dbReference type="NCBI Taxonomy" id="1349432"/>
    <lineage>
        <taxon>Bacteria</taxon>
        <taxon>Bacillati</taxon>
        <taxon>Bacillota</taxon>
        <taxon>Bacilli</taxon>
        <taxon>Bacillales</taxon>
        <taxon>Paenibacillaceae</taxon>
        <taxon>Paenibacillus</taxon>
    </lineage>
</organism>
<dbReference type="RefSeq" id="WP_074106275.1">
    <property type="nucleotide sequence ID" value="NZ_LVWI01000001.1"/>
</dbReference>
<dbReference type="Proteomes" id="UP000186058">
    <property type="component" value="Unassembled WGS sequence"/>
</dbReference>
<accession>A0ABX3EUY8</accession>
<evidence type="ECO:0000313" key="1">
    <source>
        <dbReference type="EMBL" id="OKP91647.1"/>
    </source>
</evidence>
<gene>
    <name evidence="1" type="ORF">A3844_00525</name>
</gene>
<evidence type="ECO:0000313" key="2">
    <source>
        <dbReference type="Proteomes" id="UP000186058"/>
    </source>
</evidence>
<protein>
    <submittedName>
        <fullName evidence="1">Uncharacterized protein</fullName>
    </submittedName>
</protein>
<comment type="caution">
    <text evidence="1">The sequence shown here is derived from an EMBL/GenBank/DDBJ whole genome shotgun (WGS) entry which is preliminary data.</text>
</comment>
<proteinExistence type="predicted"/>
<reference evidence="1 2" key="1">
    <citation type="submission" date="2016-03" db="EMBL/GenBank/DDBJ databases">
        <authorList>
            <person name="Sant'Anna F.H."/>
            <person name="Ambrosini A."/>
            <person name="Souza R."/>
            <person name="Bach E."/>
            <person name="Fernandes G."/>
            <person name="Balsanelli E."/>
            <person name="Baura V.A."/>
            <person name="Souza E.M."/>
            <person name="Passaglia L."/>
        </authorList>
    </citation>
    <scope>NUCLEOTIDE SEQUENCE [LARGE SCALE GENOMIC DNA]</scope>
    <source>
        <strain evidence="1 2">P26E</strain>
    </source>
</reference>
<keyword evidence="2" id="KW-1185">Reference proteome</keyword>
<name>A0ABX3EUY8_9BACL</name>